<evidence type="ECO:0000313" key="1">
    <source>
        <dbReference type="EMBL" id="KAA9006367.1"/>
    </source>
</evidence>
<protein>
    <submittedName>
        <fullName evidence="1">Putative glycolipid-binding domain-containing protein</fullName>
    </submittedName>
</protein>
<dbReference type="Proteomes" id="UP000367750">
    <property type="component" value="Unassembled WGS sequence"/>
</dbReference>
<dbReference type="EMBL" id="VYKK01000005">
    <property type="protein sequence ID" value="KAA9006367.1"/>
    <property type="molecule type" value="Genomic_DNA"/>
</dbReference>
<name>A0A5J5GE62_9BACL</name>
<evidence type="ECO:0000313" key="2">
    <source>
        <dbReference type="Proteomes" id="UP000367750"/>
    </source>
</evidence>
<dbReference type="InterPro" id="IPR009467">
    <property type="entry name" value="Glycolipid-bd_prot_put"/>
</dbReference>
<dbReference type="RefSeq" id="WP_150457199.1">
    <property type="nucleotide sequence ID" value="NZ_VYKK01000005.1"/>
</dbReference>
<accession>A0A5J5GE62</accession>
<sequence>MKRTAVWENNRTYGSELLEVTLSGTSLRAQSTLITLEDAVPLKIEYQLEAADGWMKRVHLEIPALNRSLYLESTPDHRWLDSDGEEALELAGAIEVDISCTPFTNSLPIRRIEWRLNRPEVCQMVYIKVPELTLHKVEQVYTLIEENNDCRSFEYSSPTYRATLEVDSDGLVKDYPGLFTRKY</sequence>
<proteinExistence type="predicted"/>
<keyword evidence="2" id="KW-1185">Reference proteome</keyword>
<dbReference type="SUPFAM" id="SSF159275">
    <property type="entry name" value="PA1994-like"/>
    <property type="match status" value="1"/>
</dbReference>
<organism evidence="1 2">
    <name type="scientific">Paenibacillus spiritus</name>
    <dbReference type="NCBI Taxonomy" id="2496557"/>
    <lineage>
        <taxon>Bacteria</taxon>
        <taxon>Bacillati</taxon>
        <taxon>Bacillota</taxon>
        <taxon>Bacilli</taxon>
        <taxon>Bacillales</taxon>
        <taxon>Paenibacillaceae</taxon>
        <taxon>Paenibacillus</taxon>
    </lineage>
</organism>
<dbReference type="Pfam" id="PF06475">
    <property type="entry name" value="Glycolipid_bind"/>
    <property type="match status" value="1"/>
</dbReference>
<reference evidence="1 2" key="1">
    <citation type="submission" date="2019-09" db="EMBL/GenBank/DDBJ databases">
        <title>Bacillus ochoae sp. nov., Paenibacillus whitsoniae sp. nov., Paenibacillus spiritus sp. nov. Isolated from the Mars Exploration Rover during spacecraft assembly.</title>
        <authorList>
            <person name="Seuylemezian A."/>
            <person name="Vaishampayan P."/>
        </authorList>
    </citation>
    <scope>NUCLEOTIDE SEQUENCE [LARGE SCALE GENOMIC DNA]</scope>
    <source>
        <strain evidence="1 2">MER_111</strain>
    </source>
</reference>
<comment type="caution">
    <text evidence="1">The sequence shown here is derived from an EMBL/GenBank/DDBJ whole genome shotgun (WGS) entry which is preliminary data.</text>
</comment>
<dbReference type="OrthoDB" id="9814791at2"/>
<dbReference type="AlphaFoldDB" id="A0A5J5GE62"/>
<gene>
    <name evidence="1" type="ORF">F4V43_05265</name>
</gene>